<dbReference type="SUPFAM" id="SSF53335">
    <property type="entry name" value="S-adenosyl-L-methionine-dependent methyltransferases"/>
    <property type="match status" value="1"/>
</dbReference>
<dbReference type="InterPro" id="IPR052356">
    <property type="entry name" value="Thiol_S-MT"/>
</dbReference>
<evidence type="ECO:0000259" key="2">
    <source>
        <dbReference type="Pfam" id="PF08241"/>
    </source>
</evidence>
<dbReference type="PANTHER" id="PTHR45036">
    <property type="entry name" value="METHYLTRANSFERASE LIKE 7B"/>
    <property type="match status" value="1"/>
</dbReference>
<sequence length="267" mass="28970">MRSVCVNHLLATAPIHSPTATAKRSSAGRLTHPVTYPPCPASITRAPPPSSASAAAAEPPRRPLEVERETPPASFCHHCLRVSKRSLLLGASSAMLPVLPAASAFSGGPPSHPAATLERIHPPRPDWYEELFAKAMDQGMKSYEAEVSVYKKKLFSKLTDKCKKLVELGVGTAPNFRYYANAADRYVIGVDPNKQMEKYARASADAAGLQSKNFSFIQGVGEYLDLRDNTVDAVIGTLVLCSVNDVAMTLRGTLTFSSHLFLKFDWI</sequence>
<name>A0AAQ3JSC3_9LILI</name>
<protein>
    <submittedName>
        <fullName evidence="3">Methyltransferase-like protein 7A</fullName>
    </submittedName>
</protein>
<gene>
    <name evidence="3" type="ORF">Cni_G02964</name>
</gene>
<evidence type="ECO:0000313" key="3">
    <source>
        <dbReference type="EMBL" id="WOK94262.1"/>
    </source>
</evidence>
<evidence type="ECO:0000256" key="1">
    <source>
        <dbReference type="SAM" id="MobiDB-lite"/>
    </source>
</evidence>
<dbReference type="GO" id="GO:0032259">
    <property type="term" value="P:methylation"/>
    <property type="evidence" value="ECO:0007669"/>
    <property type="project" value="UniProtKB-KW"/>
</dbReference>
<feature type="compositionally biased region" description="Pro residues" evidence="1">
    <location>
        <begin position="35"/>
        <end position="50"/>
    </location>
</feature>
<proteinExistence type="predicted"/>
<dbReference type="PANTHER" id="PTHR45036:SF1">
    <property type="entry name" value="METHYLTRANSFERASE LIKE 7A"/>
    <property type="match status" value="1"/>
</dbReference>
<organism evidence="3 4">
    <name type="scientific">Canna indica</name>
    <name type="common">Indian-shot</name>
    <dbReference type="NCBI Taxonomy" id="4628"/>
    <lineage>
        <taxon>Eukaryota</taxon>
        <taxon>Viridiplantae</taxon>
        <taxon>Streptophyta</taxon>
        <taxon>Embryophyta</taxon>
        <taxon>Tracheophyta</taxon>
        <taxon>Spermatophyta</taxon>
        <taxon>Magnoliopsida</taxon>
        <taxon>Liliopsida</taxon>
        <taxon>Zingiberales</taxon>
        <taxon>Cannaceae</taxon>
        <taxon>Canna</taxon>
    </lineage>
</organism>
<keyword evidence="3" id="KW-0489">Methyltransferase</keyword>
<reference evidence="3 4" key="1">
    <citation type="submission" date="2023-10" db="EMBL/GenBank/DDBJ databases">
        <title>Chromosome-scale genome assembly provides insights into flower coloration mechanisms of Canna indica.</title>
        <authorList>
            <person name="Li C."/>
        </authorList>
    </citation>
    <scope>NUCLEOTIDE SEQUENCE [LARGE SCALE GENOMIC DNA]</scope>
    <source>
        <tissue evidence="3">Flower</tissue>
    </source>
</reference>
<feature type="region of interest" description="Disordered" evidence="1">
    <location>
        <begin position="19"/>
        <end position="69"/>
    </location>
</feature>
<keyword evidence="3" id="KW-0808">Transferase</keyword>
<keyword evidence="4" id="KW-1185">Reference proteome</keyword>
<dbReference type="InterPro" id="IPR029063">
    <property type="entry name" value="SAM-dependent_MTases_sf"/>
</dbReference>
<dbReference type="AlphaFoldDB" id="A0AAQ3JSC3"/>
<dbReference type="Pfam" id="PF08241">
    <property type="entry name" value="Methyltransf_11"/>
    <property type="match status" value="1"/>
</dbReference>
<evidence type="ECO:0000313" key="4">
    <source>
        <dbReference type="Proteomes" id="UP001327560"/>
    </source>
</evidence>
<dbReference type="InterPro" id="IPR013216">
    <property type="entry name" value="Methyltransf_11"/>
</dbReference>
<feature type="domain" description="Methyltransferase type 11" evidence="2">
    <location>
        <begin position="167"/>
        <end position="251"/>
    </location>
</feature>
<accession>A0AAQ3JSC3</accession>
<dbReference type="CDD" id="cd02440">
    <property type="entry name" value="AdoMet_MTases"/>
    <property type="match status" value="1"/>
</dbReference>
<dbReference type="Gene3D" id="3.40.50.150">
    <property type="entry name" value="Vaccinia Virus protein VP39"/>
    <property type="match status" value="1"/>
</dbReference>
<dbReference type="EMBL" id="CP136890">
    <property type="protein sequence ID" value="WOK94262.1"/>
    <property type="molecule type" value="Genomic_DNA"/>
</dbReference>
<dbReference type="GO" id="GO:0008757">
    <property type="term" value="F:S-adenosylmethionine-dependent methyltransferase activity"/>
    <property type="evidence" value="ECO:0007669"/>
    <property type="project" value="InterPro"/>
</dbReference>
<feature type="compositionally biased region" description="Basic and acidic residues" evidence="1">
    <location>
        <begin position="59"/>
        <end position="69"/>
    </location>
</feature>
<dbReference type="Proteomes" id="UP001327560">
    <property type="component" value="Chromosome 1"/>
</dbReference>